<feature type="transmembrane region" description="Helical" evidence="10">
    <location>
        <begin position="626"/>
        <end position="642"/>
    </location>
</feature>
<dbReference type="Pfam" id="PF01061">
    <property type="entry name" value="ABC2_membrane"/>
    <property type="match status" value="1"/>
</dbReference>
<sequence>MNRDPSIMSAGSEEHPPLGGAVDGEHHEVDSAAAAHDRAFDHTPESALKVHEAAAANRARFHLFANAPEDIQTRLAQSRKAMKLVFRNLHYQVPITLPPESTKTFVDRYIVEPLRSLLPEGLSQRTYGWVELLHGVSGVVRPGEFCAILGGSGAGKTTLLNAIAGRSMLPPSEGSVTFNGRTRTHATRRLIGYVMQDDVFLSNLTVEQTLRFTASIRLPRTMTREEKRRRVDEVLHSLNLDKARNTIIGDQQFNKGISGGERKRANIAETLLTNPSLLLLDEPTSGLDSTTALSVVRLLKDLALSEGRTVVATVHQPSSVMWSEFDKVLLLADGSTVYFGPASEATAYFERQGFRLPYGYNPADYLLDLLVSGLESGGRMTEERWRSVPERVRREARRMFGKGGASGSLDVSDEDDEKSASVYSELTASMVLRAAWCLNEAEMMSAERAAYESRAREYSTIARAAAASNRDRARAAVAAELSDGGTFVERHGAEKDGDDDEDEVGEQYTEHKYAVSWYEQFRALALRAILQSGSSFFTWVTLSQAIAVSLLALFVWVGSPDDESGIYPRLGLVFFTGIFWSFTVLYSSITSFPMERAVLNKDRSAGSYMLSAYFLAKTSIESPMQLVYPYMFTLIVYFSANLKRTASAFFLFAVLLSMQVMVAQSLGYWLSSMVMDFAQLAVMAALWMVGTILVAGFFIPISKMHVWFRWIRYVSFVYYGYNGFIINEFQDSTYACEDNGAGGGGVQSKSYPSCAESPPQPVTSQEIFRAYNVDTTFGIGGCIGMLIMFMVVMRIFAYLSLKYVQGVRK</sequence>
<evidence type="ECO:0000256" key="10">
    <source>
        <dbReference type="SAM" id="Phobius"/>
    </source>
</evidence>
<dbReference type="GO" id="GO:0016020">
    <property type="term" value="C:membrane"/>
    <property type="evidence" value="ECO:0007669"/>
    <property type="project" value="UniProtKB-SubCell"/>
</dbReference>
<keyword evidence="7 10" id="KW-1133">Transmembrane helix</keyword>
<dbReference type="InterPro" id="IPR003439">
    <property type="entry name" value="ABC_transporter-like_ATP-bd"/>
</dbReference>
<feature type="transmembrane region" description="Helical" evidence="10">
    <location>
        <begin position="649"/>
        <end position="671"/>
    </location>
</feature>
<name>A0AAV9ISE7_CYACA</name>
<dbReference type="GO" id="GO:0005524">
    <property type="term" value="F:ATP binding"/>
    <property type="evidence" value="ECO:0007669"/>
    <property type="project" value="UniProtKB-KW"/>
</dbReference>
<evidence type="ECO:0000256" key="9">
    <source>
        <dbReference type="SAM" id="MobiDB-lite"/>
    </source>
</evidence>
<feature type="transmembrane region" description="Helical" evidence="10">
    <location>
        <begin position="677"/>
        <end position="698"/>
    </location>
</feature>
<dbReference type="InterPro" id="IPR003593">
    <property type="entry name" value="AAA+_ATPase"/>
</dbReference>
<keyword evidence="5" id="KW-0547">Nucleotide-binding</keyword>
<evidence type="ECO:0000256" key="8">
    <source>
        <dbReference type="ARBA" id="ARBA00023136"/>
    </source>
</evidence>
<evidence type="ECO:0000256" key="6">
    <source>
        <dbReference type="ARBA" id="ARBA00022840"/>
    </source>
</evidence>
<evidence type="ECO:0000313" key="12">
    <source>
        <dbReference type="EMBL" id="KAK4535177.1"/>
    </source>
</evidence>
<dbReference type="Pfam" id="PF19055">
    <property type="entry name" value="ABC2_membrane_7"/>
    <property type="match status" value="1"/>
</dbReference>
<protein>
    <recommendedName>
        <fullName evidence="2">Probable ATP-dependent transporter ycf16</fullName>
    </recommendedName>
</protein>
<evidence type="ECO:0000256" key="7">
    <source>
        <dbReference type="ARBA" id="ARBA00022989"/>
    </source>
</evidence>
<evidence type="ECO:0000313" key="13">
    <source>
        <dbReference type="Proteomes" id="UP001301350"/>
    </source>
</evidence>
<dbReference type="PANTHER" id="PTHR48041">
    <property type="entry name" value="ABC TRANSPORTER G FAMILY MEMBER 28"/>
    <property type="match status" value="1"/>
</dbReference>
<dbReference type="InterPro" id="IPR050352">
    <property type="entry name" value="ABCG_transporters"/>
</dbReference>
<dbReference type="Pfam" id="PF00005">
    <property type="entry name" value="ABC_tran"/>
    <property type="match status" value="1"/>
</dbReference>
<evidence type="ECO:0000256" key="5">
    <source>
        <dbReference type="ARBA" id="ARBA00022741"/>
    </source>
</evidence>
<dbReference type="AlphaFoldDB" id="A0AAV9ISE7"/>
<dbReference type="InterPro" id="IPR027417">
    <property type="entry name" value="P-loop_NTPase"/>
</dbReference>
<dbReference type="PROSITE" id="PS00211">
    <property type="entry name" value="ABC_TRANSPORTER_1"/>
    <property type="match status" value="1"/>
</dbReference>
<dbReference type="GO" id="GO:0016887">
    <property type="term" value="F:ATP hydrolysis activity"/>
    <property type="evidence" value="ECO:0007669"/>
    <property type="project" value="InterPro"/>
</dbReference>
<keyword evidence="3" id="KW-0813">Transport</keyword>
<proteinExistence type="predicted"/>
<evidence type="ECO:0000259" key="11">
    <source>
        <dbReference type="PROSITE" id="PS50893"/>
    </source>
</evidence>
<dbReference type="InterPro" id="IPR043926">
    <property type="entry name" value="ABCG_dom"/>
</dbReference>
<comment type="subcellular location">
    <subcellularLocation>
        <location evidence="1">Membrane</location>
        <topology evidence="1">Multi-pass membrane protein</topology>
    </subcellularLocation>
</comment>
<dbReference type="SUPFAM" id="SSF52540">
    <property type="entry name" value="P-loop containing nucleoside triphosphate hydrolases"/>
    <property type="match status" value="1"/>
</dbReference>
<dbReference type="PROSITE" id="PS50893">
    <property type="entry name" value="ABC_TRANSPORTER_2"/>
    <property type="match status" value="1"/>
</dbReference>
<dbReference type="InterPro" id="IPR013525">
    <property type="entry name" value="ABC2_TM"/>
</dbReference>
<dbReference type="Proteomes" id="UP001301350">
    <property type="component" value="Unassembled WGS sequence"/>
</dbReference>
<evidence type="ECO:0000256" key="2">
    <source>
        <dbReference type="ARBA" id="ARBA00014334"/>
    </source>
</evidence>
<dbReference type="SMART" id="SM00382">
    <property type="entry name" value="AAA"/>
    <property type="match status" value="1"/>
</dbReference>
<keyword evidence="8 10" id="KW-0472">Membrane</keyword>
<organism evidence="12 13">
    <name type="scientific">Cyanidium caldarium</name>
    <name type="common">Red alga</name>
    <dbReference type="NCBI Taxonomy" id="2771"/>
    <lineage>
        <taxon>Eukaryota</taxon>
        <taxon>Rhodophyta</taxon>
        <taxon>Bangiophyceae</taxon>
        <taxon>Cyanidiales</taxon>
        <taxon>Cyanidiaceae</taxon>
        <taxon>Cyanidium</taxon>
    </lineage>
</organism>
<comment type="caution">
    <text evidence="12">The sequence shown here is derived from an EMBL/GenBank/DDBJ whole genome shotgun (WGS) entry which is preliminary data.</text>
</comment>
<evidence type="ECO:0000256" key="1">
    <source>
        <dbReference type="ARBA" id="ARBA00004141"/>
    </source>
</evidence>
<dbReference type="EMBL" id="JANCYW010000004">
    <property type="protein sequence ID" value="KAK4535177.1"/>
    <property type="molecule type" value="Genomic_DNA"/>
</dbReference>
<evidence type="ECO:0000256" key="3">
    <source>
        <dbReference type="ARBA" id="ARBA00022448"/>
    </source>
</evidence>
<dbReference type="Gene3D" id="3.40.50.300">
    <property type="entry name" value="P-loop containing nucleotide triphosphate hydrolases"/>
    <property type="match status" value="1"/>
</dbReference>
<reference evidence="12 13" key="1">
    <citation type="submission" date="2022-07" db="EMBL/GenBank/DDBJ databases">
        <title>Genome-wide signatures of adaptation to extreme environments.</title>
        <authorList>
            <person name="Cho C.H."/>
            <person name="Yoon H.S."/>
        </authorList>
    </citation>
    <scope>NUCLEOTIDE SEQUENCE [LARGE SCALE GENOMIC DNA]</scope>
    <source>
        <strain evidence="12 13">DBV 063 E5</strain>
    </source>
</reference>
<keyword evidence="6" id="KW-0067">ATP-binding</keyword>
<accession>A0AAV9ISE7</accession>
<keyword evidence="4 10" id="KW-0812">Transmembrane</keyword>
<keyword evidence="13" id="KW-1185">Reference proteome</keyword>
<dbReference type="PANTHER" id="PTHR48041:SF125">
    <property type="entry name" value="ABC TRANSPORTER G FAMILY"/>
    <property type="match status" value="1"/>
</dbReference>
<feature type="region of interest" description="Disordered" evidence="9">
    <location>
        <begin position="1"/>
        <end position="24"/>
    </location>
</feature>
<dbReference type="InterPro" id="IPR017871">
    <property type="entry name" value="ABC_transporter-like_CS"/>
</dbReference>
<feature type="transmembrane region" description="Helical" evidence="10">
    <location>
        <begin position="570"/>
        <end position="589"/>
    </location>
</feature>
<gene>
    <name evidence="12" type="ORF">CDCA_CDCA04G1202</name>
</gene>
<feature type="domain" description="ABC transporter" evidence="11">
    <location>
        <begin position="117"/>
        <end position="358"/>
    </location>
</feature>
<evidence type="ECO:0000256" key="4">
    <source>
        <dbReference type="ARBA" id="ARBA00022692"/>
    </source>
</evidence>
<feature type="transmembrane region" description="Helical" evidence="10">
    <location>
        <begin position="777"/>
        <end position="801"/>
    </location>
</feature>
<feature type="transmembrane region" description="Helical" evidence="10">
    <location>
        <begin position="536"/>
        <end position="558"/>
    </location>
</feature>
<dbReference type="GO" id="GO:0140359">
    <property type="term" value="F:ABC-type transporter activity"/>
    <property type="evidence" value="ECO:0007669"/>
    <property type="project" value="InterPro"/>
</dbReference>